<evidence type="ECO:0000256" key="3">
    <source>
        <dbReference type="ARBA" id="ARBA00022827"/>
    </source>
</evidence>
<dbReference type="SUPFAM" id="SSF51905">
    <property type="entry name" value="FAD/NAD(P)-binding domain"/>
    <property type="match status" value="1"/>
</dbReference>
<dbReference type="EMBL" id="VFPS01000002">
    <property type="protein sequence ID" value="TQM99063.1"/>
    <property type="molecule type" value="Genomic_DNA"/>
</dbReference>
<dbReference type="PANTHER" id="PTHR46056">
    <property type="entry name" value="LONG-CHAIN-ALCOHOL OXIDASE"/>
    <property type="match status" value="1"/>
</dbReference>
<gene>
    <name evidence="7" type="ORF">FHX68_1786</name>
</gene>
<dbReference type="Gene3D" id="3.50.50.60">
    <property type="entry name" value="FAD/NAD(P)-binding domain"/>
    <property type="match status" value="2"/>
</dbReference>
<dbReference type="InterPro" id="IPR007867">
    <property type="entry name" value="GMC_OxRtase_C"/>
</dbReference>
<dbReference type="InterPro" id="IPR000172">
    <property type="entry name" value="GMC_OxRdtase_N"/>
</dbReference>
<dbReference type="Proteomes" id="UP000319804">
    <property type="component" value="Unassembled WGS sequence"/>
</dbReference>
<name>A0A4Y3UH31_9MICO</name>
<comment type="caution">
    <text evidence="7">The sequence shown here is derived from an EMBL/GenBank/DDBJ whole genome shotgun (WGS) entry which is preliminary data.</text>
</comment>
<keyword evidence="4" id="KW-0560">Oxidoreductase</keyword>
<organism evidence="7 8">
    <name type="scientific">Microbacterium lacticum</name>
    <dbReference type="NCBI Taxonomy" id="33885"/>
    <lineage>
        <taxon>Bacteria</taxon>
        <taxon>Bacillati</taxon>
        <taxon>Actinomycetota</taxon>
        <taxon>Actinomycetes</taxon>
        <taxon>Micrococcales</taxon>
        <taxon>Microbacteriaceae</taxon>
        <taxon>Microbacterium</taxon>
    </lineage>
</organism>
<feature type="domain" description="Glucose-methanol-choline oxidoreductase N-terminal" evidence="5">
    <location>
        <begin position="213"/>
        <end position="318"/>
    </location>
</feature>
<dbReference type="AlphaFoldDB" id="A0A4Y3UH31"/>
<keyword evidence="3" id="KW-0274">FAD</keyword>
<evidence type="ECO:0000313" key="7">
    <source>
        <dbReference type="EMBL" id="TQM99063.1"/>
    </source>
</evidence>
<evidence type="ECO:0000256" key="1">
    <source>
        <dbReference type="ARBA" id="ARBA00010790"/>
    </source>
</evidence>
<keyword evidence="2" id="KW-0285">Flavoprotein</keyword>
<evidence type="ECO:0000256" key="4">
    <source>
        <dbReference type="ARBA" id="ARBA00023002"/>
    </source>
</evidence>
<dbReference type="RefSeq" id="WP_244926845.1">
    <property type="nucleotide sequence ID" value="NZ_VFPS01000002.1"/>
</dbReference>
<accession>A0A4Y3UH31</accession>
<evidence type="ECO:0000259" key="5">
    <source>
        <dbReference type="Pfam" id="PF00732"/>
    </source>
</evidence>
<dbReference type="Pfam" id="PF05199">
    <property type="entry name" value="GMC_oxred_C"/>
    <property type="match status" value="1"/>
</dbReference>
<dbReference type="GO" id="GO:0016614">
    <property type="term" value="F:oxidoreductase activity, acting on CH-OH group of donors"/>
    <property type="evidence" value="ECO:0007669"/>
    <property type="project" value="InterPro"/>
</dbReference>
<sequence>MTGDGSGGPTSALALDTSRMRRFEPGEEVDVVIVGTGAGGAPVLAELAAARLRVVALEAGPFFDPADHTPDETDAAEINWMSERLSGGDDPTAFGPNNSGRGVGGSTLHWGAFTPRPDAGQLRLRTETGEGRDWPFSLEELLPFLVRAERDLGVSGPADYPWDPARSYAYAPAGRNASAQHMADGCRVLGIRATDAPAAVLTRPREQHGIPRGACIACGTCHQGCRTGAKATMGTTYLPAAIAAGAEIRAEAMVHTVETDAAGRVSAVVYRQAGRDLRQPCRALVLAGGGVETPRLLLANDLGNANGQVGRNFLAHPATQVWGTFDAQQRAYRGYPSSLITEDFLRPPGADFAGGYLIQSLGVMPLTFATSLVRGGGLWGAELMAALEGARYTTGLGINGECLPQRDNALVLSGEVDEHGIPRAEVSFTAGANEKALMRHATDVMVRILEAAGATSTRVLDRTAHTLGTCRMSDDPQDGVVDASGRSHEVENLWIVDNSTFPSALAANPALTQVALALRSSQHLLAGH</sequence>
<feature type="domain" description="Glucose-methanol-choline oxidoreductase C-terminal" evidence="6">
    <location>
        <begin position="404"/>
        <end position="517"/>
    </location>
</feature>
<dbReference type="InterPro" id="IPR036188">
    <property type="entry name" value="FAD/NAD-bd_sf"/>
</dbReference>
<protein>
    <submittedName>
        <fullName evidence="7">Choline dehydrogenase-like flavoprotein</fullName>
    </submittedName>
</protein>
<dbReference type="SUPFAM" id="SSF54373">
    <property type="entry name" value="FAD-linked reductases, C-terminal domain"/>
    <property type="match status" value="1"/>
</dbReference>
<dbReference type="GO" id="GO:0050660">
    <property type="term" value="F:flavin adenine dinucleotide binding"/>
    <property type="evidence" value="ECO:0007669"/>
    <property type="project" value="InterPro"/>
</dbReference>
<dbReference type="PANTHER" id="PTHR46056:SF12">
    <property type="entry name" value="LONG-CHAIN-ALCOHOL OXIDASE"/>
    <property type="match status" value="1"/>
</dbReference>
<comment type="similarity">
    <text evidence="1">Belongs to the GMC oxidoreductase family.</text>
</comment>
<proteinExistence type="inferred from homology"/>
<reference evidence="7 8" key="1">
    <citation type="submission" date="2019-06" db="EMBL/GenBank/DDBJ databases">
        <title>Sequencing the genomes of 1000 actinobacteria strains.</title>
        <authorList>
            <person name="Klenk H.-P."/>
        </authorList>
    </citation>
    <scope>NUCLEOTIDE SEQUENCE [LARGE SCALE GENOMIC DNA]</scope>
    <source>
        <strain evidence="7 8">DSM 20427</strain>
    </source>
</reference>
<dbReference type="Pfam" id="PF00732">
    <property type="entry name" value="GMC_oxred_N"/>
    <property type="match status" value="1"/>
</dbReference>
<keyword evidence="8" id="KW-1185">Reference proteome</keyword>
<evidence type="ECO:0000256" key="2">
    <source>
        <dbReference type="ARBA" id="ARBA00022630"/>
    </source>
</evidence>
<evidence type="ECO:0000313" key="8">
    <source>
        <dbReference type="Proteomes" id="UP000319804"/>
    </source>
</evidence>
<evidence type="ECO:0000259" key="6">
    <source>
        <dbReference type="Pfam" id="PF05199"/>
    </source>
</evidence>